<dbReference type="RefSeq" id="WP_115593962.1">
    <property type="nucleotide sequence ID" value="NZ_QRHA01000010.1"/>
</dbReference>
<keyword evidence="2" id="KW-0540">Nuclease</keyword>
<keyword evidence="2" id="KW-0378">Hydrolase</keyword>
<reference evidence="3" key="1">
    <citation type="submission" date="2018-08" db="EMBL/GenBank/DDBJ databases">
        <authorList>
            <person name="Zhang J."/>
            <person name="Du Z.-J."/>
        </authorList>
    </citation>
    <scope>NUCLEOTIDE SEQUENCE [LARGE SCALE GENOMIC DNA]</scope>
    <source>
        <strain evidence="3">KCTC 52655</strain>
    </source>
</reference>
<dbReference type="Proteomes" id="UP000256561">
    <property type="component" value="Unassembled WGS sequence"/>
</dbReference>
<evidence type="ECO:0000313" key="3">
    <source>
        <dbReference type="Proteomes" id="UP000256561"/>
    </source>
</evidence>
<dbReference type="NCBIfam" id="NF003840">
    <property type="entry name" value="PRK05421.1-2"/>
    <property type="match status" value="1"/>
</dbReference>
<evidence type="ECO:0000313" key="2">
    <source>
        <dbReference type="EMBL" id="RDV24440.1"/>
    </source>
</evidence>
<accession>A0A3D8M4D8</accession>
<dbReference type="Gene3D" id="3.60.10.10">
    <property type="entry name" value="Endonuclease/exonuclease/phosphatase"/>
    <property type="match status" value="1"/>
</dbReference>
<name>A0A3D8M4D8_9ALTE</name>
<dbReference type="GO" id="GO:0004527">
    <property type="term" value="F:exonuclease activity"/>
    <property type="evidence" value="ECO:0007669"/>
    <property type="project" value="UniProtKB-KW"/>
</dbReference>
<comment type="caution">
    <text evidence="2">The sequence shown here is derived from an EMBL/GenBank/DDBJ whole genome shotgun (WGS) entry which is preliminary data.</text>
</comment>
<gene>
    <name evidence="2" type="ORF">DXV75_13515</name>
</gene>
<dbReference type="SUPFAM" id="SSF56219">
    <property type="entry name" value="DNase I-like"/>
    <property type="match status" value="1"/>
</dbReference>
<dbReference type="InterPro" id="IPR036691">
    <property type="entry name" value="Endo/exonu/phosph_ase_sf"/>
</dbReference>
<dbReference type="Pfam" id="PF03372">
    <property type="entry name" value="Exo_endo_phos"/>
    <property type="match status" value="1"/>
</dbReference>
<dbReference type="OrthoDB" id="9793162at2"/>
<protein>
    <submittedName>
        <fullName evidence="2">Endonuclease/exonuclease/phosphatase family protein</fullName>
    </submittedName>
</protein>
<keyword evidence="2" id="KW-0269">Exonuclease</keyword>
<dbReference type="EMBL" id="QRHA01000010">
    <property type="protein sequence ID" value="RDV24440.1"/>
    <property type="molecule type" value="Genomic_DNA"/>
</dbReference>
<dbReference type="GO" id="GO:0004519">
    <property type="term" value="F:endonuclease activity"/>
    <property type="evidence" value="ECO:0007669"/>
    <property type="project" value="UniProtKB-KW"/>
</dbReference>
<dbReference type="NCBIfam" id="NF003842">
    <property type="entry name" value="PRK05421.1-4"/>
    <property type="match status" value="1"/>
</dbReference>
<feature type="domain" description="Endonuclease/exonuclease/phosphatase" evidence="1">
    <location>
        <begin position="71"/>
        <end position="276"/>
    </location>
</feature>
<organism evidence="2 3">
    <name type="scientific">Alteromonas aestuariivivens</name>
    <dbReference type="NCBI Taxonomy" id="1938339"/>
    <lineage>
        <taxon>Bacteria</taxon>
        <taxon>Pseudomonadati</taxon>
        <taxon>Pseudomonadota</taxon>
        <taxon>Gammaproteobacteria</taxon>
        <taxon>Alteromonadales</taxon>
        <taxon>Alteromonadaceae</taxon>
        <taxon>Alteromonas/Salinimonas group</taxon>
        <taxon>Alteromonas</taxon>
    </lineage>
</organism>
<dbReference type="AlphaFoldDB" id="A0A3D8M4D8"/>
<keyword evidence="2" id="KW-0255">Endonuclease</keyword>
<sequence>MTPFDAVRILLFIALGVLGAGRCEATPAEYANHNAARFDNVQACIGGMHSALPINISPQTSFSAQRSLAVLSWNVQKGENTQWLADLKRLGSDKQLVLLQEALLTSQMRSSLGQNRYWSFAPGYTTEEYRSGLMLLSVIPPVVVCAMQVFEPWLGSPKAVGAALFPISELDFGMLVINVHGVNFSIGLDDFERQMEQIAQLLGAIPGPAIVAGDFNTWREGRMRLMEAMMGKHGMHRVKFESDFRSRFIGLALDHIWIRGLTAIHSESEEVRSSDHNPMSAELMFEQGEYHVP</sequence>
<evidence type="ECO:0000259" key="1">
    <source>
        <dbReference type="Pfam" id="PF03372"/>
    </source>
</evidence>
<dbReference type="InterPro" id="IPR005135">
    <property type="entry name" value="Endo/exonuclease/phosphatase"/>
</dbReference>
<proteinExistence type="predicted"/>
<keyword evidence="3" id="KW-1185">Reference proteome</keyword>